<reference evidence="2" key="2">
    <citation type="submission" date="2021-08" db="EMBL/GenBank/DDBJ databases">
        <authorList>
            <person name="Gostincar C."/>
            <person name="Sun X."/>
            <person name="Song Z."/>
            <person name="Gunde-Cimerman N."/>
        </authorList>
    </citation>
    <scope>NUCLEOTIDE SEQUENCE</scope>
    <source>
        <strain evidence="2">EXF-8016</strain>
    </source>
</reference>
<feature type="non-terminal residue" evidence="2">
    <location>
        <position position="545"/>
    </location>
</feature>
<protein>
    <recommendedName>
        <fullName evidence="4">CBM-cenC domain-containing protein</fullName>
    </recommendedName>
</protein>
<dbReference type="EMBL" id="JAHFYH010000020">
    <property type="protein sequence ID" value="KAH0224281.1"/>
    <property type="molecule type" value="Genomic_DNA"/>
</dbReference>
<evidence type="ECO:0000313" key="2">
    <source>
        <dbReference type="EMBL" id="KAH0224281.1"/>
    </source>
</evidence>
<accession>A0A9P8K6Z7</accession>
<reference evidence="2" key="1">
    <citation type="journal article" date="2021" name="J Fungi (Basel)">
        <title>Virulence traits and population genomics of the black yeast Aureobasidium melanogenum.</title>
        <authorList>
            <person name="Cernosa A."/>
            <person name="Sun X."/>
            <person name="Gostincar C."/>
            <person name="Fang C."/>
            <person name="Gunde-Cimerman N."/>
            <person name="Song Z."/>
        </authorList>
    </citation>
    <scope>NUCLEOTIDE SEQUENCE</scope>
    <source>
        <strain evidence="2">EXF-8016</strain>
    </source>
</reference>
<dbReference type="Proteomes" id="UP000767238">
    <property type="component" value="Unassembled WGS sequence"/>
</dbReference>
<dbReference type="OrthoDB" id="3944388at2759"/>
<dbReference type="AlphaFoldDB" id="A0A9P8K6Z7"/>
<evidence type="ECO:0008006" key="4">
    <source>
        <dbReference type="Google" id="ProtNLM"/>
    </source>
</evidence>
<name>A0A9P8K6Z7_AURME</name>
<feature type="region of interest" description="Disordered" evidence="1">
    <location>
        <begin position="50"/>
        <end position="79"/>
    </location>
</feature>
<evidence type="ECO:0000256" key="1">
    <source>
        <dbReference type="SAM" id="MobiDB-lite"/>
    </source>
</evidence>
<evidence type="ECO:0000313" key="3">
    <source>
        <dbReference type="Proteomes" id="UP000767238"/>
    </source>
</evidence>
<proteinExistence type="predicted"/>
<comment type="caution">
    <text evidence="2">The sequence shown here is derived from an EMBL/GenBank/DDBJ whole genome shotgun (WGS) entry which is preliminary data.</text>
</comment>
<organism evidence="2 3">
    <name type="scientific">Aureobasidium melanogenum</name>
    <name type="common">Aureobasidium pullulans var. melanogenum</name>
    <dbReference type="NCBI Taxonomy" id="46634"/>
    <lineage>
        <taxon>Eukaryota</taxon>
        <taxon>Fungi</taxon>
        <taxon>Dikarya</taxon>
        <taxon>Ascomycota</taxon>
        <taxon>Pezizomycotina</taxon>
        <taxon>Dothideomycetes</taxon>
        <taxon>Dothideomycetidae</taxon>
        <taxon>Dothideales</taxon>
        <taxon>Saccotheciaceae</taxon>
        <taxon>Aureobasidium</taxon>
    </lineage>
</organism>
<gene>
    <name evidence="2" type="ORF">KCV03_g3744</name>
</gene>
<sequence length="545" mass="59861">MSKQFTEPWHFCKFYTAYPRTTSPFRKYSAKSLLVLCDCVEEKSISSTTKKSSTKKNSVTKTTIKSSSAKSASSKKPTSSPKLHLEIVHVHVYQAFELDQILVEDFELISAFRTHNIEQQVLFEASKLEQVFHKSNNKLFHITNLFQHYQDLFHLRLFYLRVANTTAPPNDYYVIAGEGYYFRPSPKSLFEIDSNGYLYSLGYYTNWIGLGSNLDGRGYIEHYGGYGQYSAANLRCTYDDNYLLSCATTSTNGTLVPVIFTYDADLDLMGLYEPSDFPTMDLYVELVAPSTSIPTSSSSSTISSTTSFTSSTVASTTAFSNATSSYIAPSNTTSYSTAIFNATSSPTVSSVALSTALSNASSNASAIALPTFAPTCTLVPHLPNGGFEDGKNQTAWLTTGGYTSSWAPTSTNPYDGSFSGQFTIEQTKDYARASVYLVNTMSNLCPGFNYSISYYSFCHVPSTEYCYVSITTSEAIDDEKGSFITTNPNTGWLAEDDVFSFTAASSTSTLYLYVGTVADTQSVGNIYVDDFSIALLGSKDIQEIA</sequence>